<dbReference type="GO" id="GO:0006261">
    <property type="term" value="P:DNA-templated DNA replication"/>
    <property type="evidence" value="ECO:0007669"/>
    <property type="project" value="TreeGrafter"/>
</dbReference>
<dbReference type="Pfam" id="PF06144">
    <property type="entry name" value="DNA_pol3_delta"/>
    <property type="match status" value="1"/>
</dbReference>
<comment type="similarity">
    <text evidence="7">Belongs to the DNA polymerase HolA subunit family.</text>
</comment>
<evidence type="ECO:0000256" key="6">
    <source>
        <dbReference type="ARBA" id="ARBA00022932"/>
    </source>
</evidence>
<dbReference type="Proteomes" id="UP000284822">
    <property type="component" value="Unassembled WGS sequence"/>
</dbReference>
<feature type="domain" description="DNA polymerase III delta N-terminal" evidence="9">
    <location>
        <begin position="18"/>
        <end position="142"/>
    </location>
</feature>
<dbReference type="GO" id="GO:0009360">
    <property type="term" value="C:DNA polymerase III complex"/>
    <property type="evidence" value="ECO:0007669"/>
    <property type="project" value="InterPro"/>
</dbReference>
<name>A0A3R6XS61_9LACO</name>
<evidence type="ECO:0000256" key="3">
    <source>
        <dbReference type="ARBA" id="ARBA00022679"/>
    </source>
</evidence>
<dbReference type="PANTHER" id="PTHR34388:SF1">
    <property type="entry name" value="DNA POLYMERASE III SUBUNIT DELTA"/>
    <property type="match status" value="1"/>
</dbReference>
<dbReference type="InterPro" id="IPR027417">
    <property type="entry name" value="P-loop_NTPase"/>
</dbReference>
<dbReference type="EC" id="2.7.7.7" evidence="1"/>
<keyword evidence="4" id="KW-0548">Nucleotidyltransferase</keyword>
<evidence type="ECO:0000256" key="5">
    <source>
        <dbReference type="ARBA" id="ARBA00022705"/>
    </source>
</evidence>
<reference evidence="11 12" key="1">
    <citation type="submission" date="2018-07" db="EMBL/GenBank/DDBJ databases">
        <title>Genome sequences of six Lactobacillus spp. isolated from bumble bee guts.</title>
        <authorList>
            <person name="Motta E.V.S."/>
            <person name="Moran N.A."/>
        </authorList>
    </citation>
    <scope>NUCLEOTIDE SEQUENCE [LARGE SCALE GENOMIC DNA]</scope>
    <source>
        <strain evidence="11 12">LV-8.1</strain>
    </source>
</reference>
<organism evidence="11 12">
    <name type="scientific">Bombilactobacillus bombi</name>
    <dbReference type="NCBI Taxonomy" id="1303590"/>
    <lineage>
        <taxon>Bacteria</taxon>
        <taxon>Bacillati</taxon>
        <taxon>Bacillota</taxon>
        <taxon>Bacilli</taxon>
        <taxon>Lactobacillales</taxon>
        <taxon>Lactobacillaceae</taxon>
        <taxon>Bombilactobacillus</taxon>
    </lineage>
</organism>
<proteinExistence type="inferred from homology"/>
<evidence type="ECO:0000259" key="9">
    <source>
        <dbReference type="Pfam" id="PF06144"/>
    </source>
</evidence>
<comment type="caution">
    <text evidence="11">The sequence shown here is derived from an EMBL/GenBank/DDBJ whole genome shotgun (WGS) entry which is preliminary data.</text>
</comment>
<keyword evidence="5" id="KW-0235">DNA replication</keyword>
<evidence type="ECO:0000256" key="7">
    <source>
        <dbReference type="ARBA" id="ARBA00034754"/>
    </source>
</evidence>
<evidence type="ECO:0000256" key="1">
    <source>
        <dbReference type="ARBA" id="ARBA00012417"/>
    </source>
</evidence>
<evidence type="ECO:0000259" key="10">
    <source>
        <dbReference type="Pfam" id="PF21694"/>
    </source>
</evidence>
<sequence>MKVKELSNSFKKQIAPIYLVLGSESQLQDQARQIFLQLLPPEELEINFAEFDLEEENLEEVVGEANSMPFLGERRLIFVINPEFLQGGKNTTVVEQDLTLFSEYLKHPQPTTTLVIFAPYEKIYKSKKITKLLQKNSELVDAGKLNSNESTTVLKQQIVAAGFQIEDEALTQLIQRSNSDYSLANSELIKLYTYAANTHKITINAVKALVPQTLDNNVFDLLDALLHNNLAQAKLCYQQLLLLKNDPIALVALAISQIRLLLQVKILNKRGMSFGKLANYLQIHPYRIKLALQQESRYSLFKLKKALYDLIEMDYYMKTGQGNKEYLFELFMINFTQTYK</sequence>
<evidence type="ECO:0000256" key="4">
    <source>
        <dbReference type="ARBA" id="ARBA00022695"/>
    </source>
</evidence>
<evidence type="ECO:0000313" key="12">
    <source>
        <dbReference type="Proteomes" id="UP000284822"/>
    </source>
</evidence>
<dbReference type="EMBL" id="QOCS01000009">
    <property type="protein sequence ID" value="RHW46914.1"/>
    <property type="molecule type" value="Genomic_DNA"/>
</dbReference>
<dbReference type="GO" id="GO:0003677">
    <property type="term" value="F:DNA binding"/>
    <property type="evidence" value="ECO:0007669"/>
    <property type="project" value="InterPro"/>
</dbReference>
<evidence type="ECO:0000313" key="11">
    <source>
        <dbReference type="EMBL" id="RHW46914.1"/>
    </source>
</evidence>
<dbReference type="InterPro" id="IPR005790">
    <property type="entry name" value="DNA_polIII_delta"/>
</dbReference>
<dbReference type="AlphaFoldDB" id="A0A3R6XS61"/>
<comment type="catalytic activity">
    <reaction evidence="8">
        <text>DNA(n) + a 2'-deoxyribonucleoside 5'-triphosphate = DNA(n+1) + diphosphate</text>
        <dbReference type="Rhea" id="RHEA:22508"/>
        <dbReference type="Rhea" id="RHEA-COMP:17339"/>
        <dbReference type="Rhea" id="RHEA-COMP:17340"/>
        <dbReference type="ChEBI" id="CHEBI:33019"/>
        <dbReference type="ChEBI" id="CHEBI:61560"/>
        <dbReference type="ChEBI" id="CHEBI:173112"/>
        <dbReference type="EC" id="2.7.7.7"/>
    </reaction>
</comment>
<dbReference type="GO" id="GO:0003887">
    <property type="term" value="F:DNA-directed DNA polymerase activity"/>
    <property type="evidence" value="ECO:0007669"/>
    <property type="project" value="UniProtKB-KW"/>
</dbReference>
<keyword evidence="6" id="KW-0239">DNA-directed DNA polymerase</keyword>
<dbReference type="Gene3D" id="1.20.272.10">
    <property type="match status" value="1"/>
</dbReference>
<dbReference type="Pfam" id="PF21694">
    <property type="entry name" value="DNA_pol3_delta_C"/>
    <property type="match status" value="1"/>
</dbReference>
<protein>
    <recommendedName>
        <fullName evidence="2">DNA polymerase III subunit delta</fullName>
        <ecNumber evidence="1">2.7.7.7</ecNumber>
    </recommendedName>
</protein>
<dbReference type="SUPFAM" id="SSF48019">
    <property type="entry name" value="post-AAA+ oligomerization domain-like"/>
    <property type="match status" value="1"/>
</dbReference>
<dbReference type="InterPro" id="IPR008921">
    <property type="entry name" value="DNA_pol3_clamp-load_cplx_C"/>
</dbReference>
<evidence type="ECO:0000256" key="2">
    <source>
        <dbReference type="ARBA" id="ARBA00017703"/>
    </source>
</evidence>
<accession>A0A3R6XS61</accession>
<dbReference type="Gene3D" id="1.10.8.60">
    <property type="match status" value="1"/>
</dbReference>
<gene>
    <name evidence="11" type="ORF">DS832_05355</name>
</gene>
<dbReference type="InterPro" id="IPR048466">
    <property type="entry name" value="DNA_pol3_delta-like_C"/>
</dbReference>
<feature type="domain" description="DNA polymerase III delta subunit-like C-terminal" evidence="10">
    <location>
        <begin position="215"/>
        <end position="335"/>
    </location>
</feature>
<dbReference type="NCBIfam" id="TIGR01128">
    <property type="entry name" value="holA"/>
    <property type="match status" value="1"/>
</dbReference>
<dbReference type="SUPFAM" id="SSF52540">
    <property type="entry name" value="P-loop containing nucleoside triphosphate hydrolases"/>
    <property type="match status" value="1"/>
</dbReference>
<dbReference type="RefSeq" id="WP_118910704.1">
    <property type="nucleotide sequence ID" value="NZ_QOCS01000009.1"/>
</dbReference>
<dbReference type="InterPro" id="IPR010372">
    <property type="entry name" value="DNA_pol3_delta_N"/>
</dbReference>
<keyword evidence="3" id="KW-0808">Transferase</keyword>
<evidence type="ECO:0000256" key="8">
    <source>
        <dbReference type="ARBA" id="ARBA00049244"/>
    </source>
</evidence>
<dbReference type="PANTHER" id="PTHR34388">
    <property type="entry name" value="DNA POLYMERASE III SUBUNIT DELTA"/>
    <property type="match status" value="1"/>
</dbReference>
<dbReference type="Gene3D" id="3.40.50.300">
    <property type="entry name" value="P-loop containing nucleotide triphosphate hydrolases"/>
    <property type="match status" value="1"/>
</dbReference>